<dbReference type="PANTHER" id="PTHR43582">
    <property type="entry name" value="LINEARMYCIN RESISTANCE ATP-BINDING PROTEIN LNRL"/>
    <property type="match status" value="1"/>
</dbReference>
<dbReference type="PANTHER" id="PTHR43582:SF2">
    <property type="entry name" value="LINEARMYCIN RESISTANCE ATP-BINDING PROTEIN LNRL"/>
    <property type="match status" value="1"/>
</dbReference>
<dbReference type="GO" id="GO:0016887">
    <property type="term" value="F:ATP hydrolysis activity"/>
    <property type="evidence" value="ECO:0007669"/>
    <property type="project" value="InterPro"/>
</dbReference>
<accession>A0A8J3N910</accession>
<dbReference type="GO" id="GO:0005524">
    <property type="term" value="F:ATP binding"/>
    <property type="evidence" value="ECO:0007669"/>
    <property type="project" value="UniProtKB-KW"/>
</dbReference>
<dbReference type="PROSITE" id="PS50893">
    <property type="entry name" value="ABC_TRANSPORTER_2"/>
    <property type="match status" value="1"/>
</dbReference>
<dbReference type="InterPro" id="IPR027417">
    <property type="entry name" value="P-loop_NTPase"/>
</dbReference>
<evidence type="ECO:0000313" key="5">
    <source>
        <dbReference type="Proteomes" id="UP000612808"/>
    </source>
</evidence>
<gene>
    <name evidence="4" type="ORF">Aru02nite_15450</name>
</gene>
<reference evidence="4" key="1">
    <citation type="submission" date="2021-01" db="EMBL/GenBank/DDBJ databases">
        <title>Whole genome shotgun sequence of Actinocatenispora rupis NBRC 107355.</title>
        <authorList>
            <person name="Komaki H."/>
            <person name="Tamura T."/>
        </authorList>
    </citation>
    <scope>NUCLEOTIDE SEQUENCE</scope>
    <source>
        <strain evidence="4">NBRC 107355</strain>
    </source>
</reference>
<dbReference type="InterPro" id="IPR003439">
    <property type="entry name" value="ABC_transporter-like_ATP-bd"/>
</dbReference>
<keyword evidence="5" id="KW-1185">Reference proteome</keyword>
<dbReference type="Proteomes" id="UP000612808">
    <property type="component" value="Unassembled WGS sequence"/>
</dbReference>
<dbReference type="InterPro" id="IPR003593">
    <property type="entry name" value="AAA+_ATPase"/>
</dbReference>
<dbReference type="EMBL" id="BOMB01000008">
    <property type="protein sequence ID" value="GID10656.1"/>
    <property type="molecule type" value="Genomic_DNA"/>
</dbReference>
<evidence type="ECO:0000259" key="3">
    <source>
        <dbReference type="PROSITE" id="PS50893"/>
    </source>
</evidence>
<name>A0A8J3N910_9ACTN</name>
<dbReference type="SUPFAM" id="SSF52540">
    <property type="entry name" value="P-loop containing nucleoside triphosphate hydrolases"/>
    <property type="match status" value="1"/>
</dbReference>
<dbReference type="Pfam" id="PF00005">
    <property type="entry name" value="ABC_tran"/>
    <property type="match status" value="1"/>
</dbReference>
<keyword evidence="1" id="KW-0547">Nucleotide-binding</keyword>
<dbReference type="SMART" id="SM00382">
    <property type="entry name" value="AAA"/>
    <property type="match status" value="1"/>
</dbReference>
<keyword evidence="2 4" id="KW-0067">ATP-binding</keyword>
<dbReference type="RefSeq" id="WP_203656006.1">
    <property type="nucleotide sequence ID" value="NZ_BAAAZM010000003.1"/>
</dbReference>
<comment type="caution">
    <text evidence="4">The sequence shown here is derived from an EMBL/GenBank/DDBJ whole genome shotgun (WGS) entry which is preliminary data.</text>
</comment>
<dbReference type="AlphaFoldDB" id="A0A8J3N910"/>
<dbReference type="Gene3D" id="3.40.50.300">
    <property type="entry name" value="P-loop containing nucleotide triphosphate hydrolases"/>
    <property type="match status" value="1"/>
</dbReference>
<proteinExistence type="predicted"/>
<feature type="domain" description="ABC transporter" evidence="3">
    <location>
        <begin position="7"/>
        <end position="237"/>
    </location>
</feature>
<evidence type="ECO:0000256" key="1">
    <source>
        <dbReference type="ARBA" id="ARBA00022741"/>
    </source>
</evidence>
<evidence type="ECO:0000256" key="2">
    <source>
        <dbReference type="ARBA" id="ARBA00022840"/>
    </source>
</evidence>
<protein>
    <submittedName>
        <fullName evidence="4">Daunorubicin resistance protein DrrA family ABC transporter ATP-binding protein</fullName>
    </submittedName>
</protein>
<evidence type="ECO:0000313" key="4">
    <source>
        <dbReference type="EMBL" id="GID10656.1"/>
    </source>
</evidence>
<organism evidence="4 5">
    <name type="scientific">Actinocatenispora rupis</name>
    <dbReference type="NCBI Taxonomy" id="519421"/>
    <lineage>
        <taxon>Bacteria</taxon>
        <taxon>Bacillati</taxon>
        <taxon>Actinomycetota</taxon>
        <taxon>Actinomycetes</taxon>
        <taxon>Micromonosporales</taxon>
        <taxon>Micromonosporaceae</taxon>
        <taxon>Actinocatenispora</taxon>
    </lineage>
</organism>
<sequence>MRNAPAIEVTDLVKFYGRHRAVNGLTFAVQQNEIFALLGRNGAGKSTTMKMLSTLMVPSAGRAKVAGFDTVREPREVRHHIGFVFQESTLDAGLTVVENLRFHATLYGTPRHQVAERIEYAMKLLGLEGHEKALVARLSGGLARRLEICRALLHKPKILFLDEPSLGLDPPTRTRLWQEIKHLRDRDGLTVLMTTHYMDEVENVDRLAIVNAGELVAIDTPSKLKAAVGLDRIRLSTTNNAIALRQLVAHDIPAWAEGEVIVCCVPDAERGVGRLLSLIDVPATMITVQRPSLDDVFVHFTEMALAREAAESGTGGAHRRRAKA</sequence>